<organism evidence="8 9">
    <name type="scientific">Handroanthus impetiginosus</name>
    <dbReference type="NCBI Taxonomy" id="429701"/>
    <lineage>
        <taxon>Eukaryota</taxon>
        <taxon>Viridiplantae</taxon>
        <taxon>Streptophyta</taxon>
        <taxon>Embryophyta</taxon>
        <taxon>Tracheophyta</taxon>
        <taxon>Spermatophyta</taxon>
        <taxon>Magnoliopsida</taxon>
        <taxon>eudicotyledons</taxon>
        <taxon>Gunneridae</taxon>
        <taxon>Pentapetalae</taxon>
        <taxon>asterids</taxon>
        <taxon>lamiids</taxon>
        <taxon>Lamiales</taxon>
        <taxon>Bignoniaceae</taxon>
        <taxon>Crescentiina</taxon>
        <taxon>Tabebuia alliance</taxon>
        <taxon>Handroanthus</taxon>
    </lineage>
</organism>
<keyword evidence="5 8" id="KW-0456">Lyase</keyword>
<keyword evidence="4" id="KW-0460">Magnesium</keyword>
<gene>
    <name evidence="8" type="ORF">CDL12_04571</name>
</gene>
<dbReference type="PANTHER" id="PTHR31225:SF93">
    <property type="entry name" value="ALPHA-HUMULENE_(-)-(E)-BETA-CARYOPHYLLENE SYNTHASE"/>
    <property type="match status" value="1"/>
</dbReference>
<dbReference type="SFLD" id="SFLDG01019">
    <property type="entry name" value="Terpene_Cyclase_Like_1_C_Termi"/>
    <property type="match status" value="1"/>
</dbReference>
<keyword evidence="9" id="KW-1185">Reference proteome</keyword>
<dbReference type="GO" id="GO:0000287">
    <property type="term" value="F:magnesium ion binding"/>
    <property type="evidence" value="ECO:0007669"/>
    <property type="project" value="InterPro"/>
</dbReference>
<dbReference type="GO" id="GO:0010333">
    <property type="term" value="F:terpene synthase activity"/>
    <property type="evidence" value="ECO:0007669"/>
    <property type="project" value="InterPro"/>
</dbReference>
<protein>
    <submittedName>
        <fullName evidence="8">Bicyclogermacrene synthase</fullName>
        <ecNumber evidence="8">4.2.3.100</ecNumber>
    </submittedName>
</protein>
<dbReference type="Gene3D" id="1.10.600.10">
    <property type="entry name" value="Farnesyl Diphosphate Synthase"/>
    <property type="match status" value="1"/>
</dbReference>
<proteinExistence type="predicted"/>
<dbReference type="InterPro" id="IPR044814">
    <property type="entry name" value="Terpene_cyclase_plant_C1"/>
</dbReference>
<evidence type="ECO:0000313" key="9">
    <source>
        <dbReference type="Proteomes" id="UP000231279"/>
    </source>
</evidence>
<dbReference type="SUPFAM" id="SSF48576">
    <property type="entry name" value="Terpenoid synthases"/>
    <property type="match status" value="1"/>
</dbReference>
<evidence type="ECO:0000256" key="4">
    <source>
        <dbReference type="ARBA" id="ARBA00022842"/>
    </source>
</evidence>
<evidence type="ECO:0000256" key="5">
    <source>
        <dbReference type="ARBA" id="ARBA00023239"/>
    </source>
</evidence>
<comment type="pathway">
    <text evidence="2">Secondary metabolite biosynthesis; terpenoid biosynthesis.</text>
</comment>
<name>A0A2G9HYY1_9LAMI</name>
<evidence type="ECO:0000259" key="7">
    <source>
        <dbReference type="Pfam" id="PF03936"/>
    </source>
</evidence>
<evidence type="ECO:0000256" key="1">
    <source>
        <dbReference type="ARBA" id="ARBA00001946"/>
    </source>
</evidence>
<dbReference type="FunFam" id="1.10.600.10:FF:000007">
    <property type="entry name" value="Isoprene synthase, chloroplastic"/>
    <property type="match status" value="1"/>
</dbReference>
<accession>A0A2G9HYY1</accession>
<feature type="domain" description="Terpene synthase metal-binding" evidence="7">
    <location>
        <begin position="251"/>
        <end position="489"/>
    </location>
</feature>
<evidence type="ECO:0000256" key="2">
    <source>
        <dbReference type="ARBA" id="ARBA00004721"/>
    </source>
</evidence>
<dbReference type="Pfam" id="PF03936">
    <property type="entry name" value="Terpene_synth_C"/>
    <property type="match status" value="1"/>
</dbReference>
<dbReference type="InterPro" id="IPR050148">
    <property type="entry name" value="Terpene_synthase-like"/>
</dbReference>
<evidence type="ECO:0000256" key="3">
    <source>
        <dbReference type="ARBA" id="ARBA00022723"/>
    </source>
</evidence>
<dbReference type="InterPro" id="IPR034741">
    <property type="entry name" value="Terpene_cyclase-like_1_C"/>
</dbReference>
<dbReference type="SFLD" id="SFLDS00005">
    <property type="entry name" value="Isoprenoid_Synthase_Type_I"/>
    <property type="match status" value="1"/>
</dbReference>
<dbReference type="Gene3D" id="1.50.10.130">
    <property type="entry name" value="Terpene synthase, N-terminal domain"/>
    <property type="match status" value="1"/>
</dbReference>
<comment type="caution">
    <text evidence="8">The sequence shown here is derived from an EMBL/GenBank/DDBJ whole genome shotgun (WGS) entry which is preliminary data.</text>
</comment>
<dbReference type="EC" id="4.2.3.100" evidence="8"/>
<dbReference type="AlphaFoldDB" id="A0A2G9HYY1"/>
<dbReference type="OrthoDB" id="889654at2759"/>
<reference evidence="9" key="1">
    <citation type="journal article" date="2018" name="Gigascience">
        <title>Genome assembly of the Pink Ipe (Handroanthus impetiginosus, Bignoniaceae), a highly valued, ecologically keystone Neotropical timber forest tree.</title>
        <authorList>
            <person name="Silva-Junior O.B."/>
            <person name="Grattapaglia D."/>
            <person name="Novaes E."/>
            <person name="Collevatti R.G."/>
        </authorList>
    </citation>
    <scope>NUCLEOTIDE SEQUENCE [LARGE SCALE GENOMIC DNA]</scope>
    <source>
        <strain evidence="9">cv. UFG-1</strain>
    </source>
</reference>
<dbReference type="STRING" id="429701.A0A2G9HYY1"/>
<dbReference type="InterPro" id="IPR008949">
    <property type="entry name" value="Isoprenoid_synthase_dom_sf"/>
</dbReference>
<dbReference type="Pfam" id="PF01397">
    <property type="entry name" value="Terpene_synth"/>
    <property type="match status" value="1"/>
</dbReference>
<evidence type="ECO:0000313" key="8">
    <source>
        <dbReference type="EMBL" id="PIN22717.1"/>
    </source>
</evidence>
<dbReference type="InterPro" id="IPR008930">
    <property type="entry name" value="Terpenoid_cyclase/PrenylTrfase"/>
</dbReference>
<dbReference type="Proteomes" id="UP000231279">
    <property type="component" value="Unassembled WGS sequence"/>
</dbReference>
<dbReference type="FunFam" id="1.50.10.130:FF:000001">
    <property type="entry name" value="Isoprene synthase, chloroplastic"/>
    <property type="match status" value="1"/>
</dbReference>
<dbReference type="CDD" id="cd00684">
    <property type="entry name" value="Terpene_cyclase_plant_C1"/>
    <property type="match status" value="1"/>
</dbReference>
<dbReference type="InterPro" id="IPR036965">
    <property type="entry name" value="Terpene_synth_N_sf"/>
</dbReference>
<dbReference type="PANTHER" id="PTHR31225">
    <property type="entry name" value="OS04G0344100 PROTEIN-RELATED"/>
    <property type="match status" value="1"/>
</dbReference>
<dbReference type="GO" id="GO:0016102">
    <property type="term" value="P:diterpenoid biosynthetic process"/>
    <property type="evidence" value="ECO:0007669"/>
    <property type="project" value="InterPro"/>
</dbReference>
<dbReference type="EMBL" id="NKXS01000704">
    <property type="protein sequence ID" value="PIN22717.1"/>
    <property type="molecule type" value="Genomic_DNA"/>
</dbReference>
<feature type="domain" description="Terpene synthase N-terminal" evidence="6">
    <location>
        <begin position="17"/>
        <end position="192"/>
    </location>
</feature>
<dbReference type="InterPro" id="IPR005630">
    <property type="entry name" value="Terpene_synthase_metal-bd"/>
</dbReference>
<dbReference type="SUPFAM" id="SSF48239">
    <property type="entry name" value="Terpenoid cyclases/Protein prenyltransferases"/>
    <property type="match status" value="1"/>
</dbReference>
<comment type="cofactor">
    <cofactor evidence="1">
        <name>Mg(2+)</name>
        <dbReference type="ChEBI" id="CHEBI:18420"/>
    </cofactor>
</comment>
<sequence>MEMNTSRPLANFAPSVWGNRFLLYIPDSSQACKEQLVEELKKQVKRELKEASSIDYVRQLLMVDAIQRLGMAYHFEEEIDLFLQNLFEKFDDYFKGKHDMYTTALSFRLLRQHGYGVSCKIFDKFEDAKGDFKISNSDEGVKGMLEFYEATHLRVHDEDVLDHGFVFSRNYLESVLPKLTNPVIAEQVHHALTQYSNRRGLPRLEARHYISVYEQYASHHEGLLRLAKLDFNLLQSLHKRELAELHRWWQDLEVPTKLSFARDRMVESYFWTLGVYFEPEHALARKFLTKVLALATIIDDTYDAYATFEELQIFTEAIERWTMSCLDQLPDNMKIIYKVLLEVYEEIEEEMIKQGRLYRMSYGIEAMKLLVRSYFAEAKWRQEKYKPSTEEYMRVATKSSGYTSMIIVSFLGMGDVATKEAFDWVLSEPNIVRASLIICRLTDDIVGHEFERKREHIPSSVECYMEERKVSKQHALHEFNNQIEGAWKDMNEGFLRPTKFPAPLLYRILNLSRVIEVMYSKGDWYTHVGPEMQSFIKQLLIDPIPIP</sequence>
<keyword evidence="3" id="KW-0479">Metal-binding</keyword>
<evidence type="ECO:0000259" key="6">
    <source>
        <dbReference type="Pfam" id="PF01397"/>
    </source>
</evidence>
<dbReference type="InterPro" id="IPR001906">
    <property type="entry name" value="Terpene_synth_N"/>
</dbReference>